<evidence type="ECO:0000256" key="1">
    <source>
        <dbReference type="ARBA" id="ARBA00022723"/>
    </source>
</evidence>
<evidence type="ECO:0000313" key="8">
    <source>
        <dbReference type="Proteomes" id="UP000829196"/>
    </source>
</evidence>
<evidence type="ECO:0000256" key="2">
    <source>
        <dbReference type="ARBA" id="ARBA00022771"/>
    </source>
</evidence>
<organism evidence="7 8">
    <name type="scientific">Dendrobium nobile</name>
    <name type="common">Orchid</name>
    <dbReference type="NCBI Taxonomy" id="94219"/>
    <lineage>
        <taxon>Eukaryota</taxon>
        <taxon>Viridiplantae</taxon>
        <taxon>Streptophyta</taxon>
        <taxon>Embryophyta</taxon>
        <taxon>Tracheophyta</taxon>
        <taxon>Spermatophyta</taxon>
        <taxon>Magnoliopsida</taxon>
        <taxon>Liliopsida</taxon>
        <taxon>Asparagales</taxon>
        <taxon>Orchidaceae</taxon>
        <taxon>Epidendroideae</taxon>
        <taxon>Malaxideae</taxon>
        <taxon>Dendrobiinae</taxon>
        <taxon>Dendrobium</taxon>
    </lineage>
</organism>
<gene>
    <name evidence="7" type="ORF">KFK09_002035</name>
</gene>
<evidence type="ECO:0000256" key="4">
    <source>
        <dbReference type="PROSITE-ProRule" id="PRU00325"/>
    </source>
</evidence>
<dbReference type="EMBL" id="JAGYWB010000002">
    <property type="protein sequence ID" value="KAI0529485.1"/>
    <property type="molecule type" value="Genomic_DNA"/>
</dbReference>
<reference evidence="7" key="1">
    <citation type="journal article" date="2022" name="Front. Genet.">
        <title>Chromosome-Scale Assembly of the Dendrobium nobile Genome Provides Insights Into the Molecular Mechanism of the Biosynthesis of the Medicinal Active Ingredient of Dendrobium.</title>
        <authorList>
            <person name="Xu Q."/>
            <person name="Niu S.-C."/>
            <person name="Li K.-L."/>
            <person name="Zheng P.-J."/>
            <person name="Zhang X.-J."/>
            <person name="Jia Y."/>
            <person name="Liu Y."/>
            <person name="Niu Y.-X."/>
            <person name="Yu L.-H."/>
            <person name="Chen D.-F."/>
            <person name="Zhang G.-Q."/>
        </authorList>
    </citation>
    <scope>NUCLEOTIDE SEQUENCE</scope>
    <source>
        <tissue evidence="7">Leaf</tissue>
    </source>
</reference>
<feature type="compositionally biased region" description="Basic and acidic residues" evidence="5">
    <location>
        <begin position="619"/>
        <end position="632"/>
    </location>
</feature>
<evidence type="ECO:0000256" key="5">
    <source>
        <dbReference type="SAM" id="MobiDB-lite"/>
    </source>
</evidence>
<dbReference type="Pfam" id="PF10536">
    <property type="entry name" value="PMD"/>
    <property type="match status" value="1"/>
</dbReference>
<dbReference type="PANTHER" id="PTHR46033">
    <property type="entry name" value="PROTEIN MAIN-LIKE 2"/>
    <property type="match status" value="1"/>
</dbReference>
<dbReference type="SMART" id="SM00575">
    <property type="entry name" value="ZnF_PMZ"/>
    <property type="match status" value="1"/>
</dbReference>
<evidence type="ECO:0000259" key="6">
    <source>
        <dbReference type="PROSITE" id="PS50966"/>
    </source>
</evidence>
<proteinExistence type="predicted"/>
<feature type="domain" description="SWIM-type" evidence="6">
    <location>
        <begin position="46"/>
        <end position="81"/>
    </location>
</feature>
<dbReference type="InterPro" id="IPR044824">
    <property type="entry name" value="MAIN-like"/>
</dbReference>
<feature type="region of interest" description="Disordered" evidence="5">
    <location>
        <begin position="619"/>
        <end position="670"/>
    </location>
</feature>
<keyword evidence="8" id="KW-1185">Reference proteome</keyword>
<evidence type="ECO:0000313" key="7">
    <source>
        <dbReference type="EMBL" id="KAI0529485.1"/>
    </source>
</evidence>
<protein>
    <recommendedName>
        <fullName evidence="6">SWIM-type domain-containing protein</fullName>
    </recommendedName>
</protein>
<dbReference type="GO" id="GO:0010073">
    <property type="term" value="P:meristem maintenance"/>
    <property type="evidence" value="ECO:0007669"/>
    <property type="project" value="InterPro"/>
</dbReference>
<comment type="caution">
    <text evidence="7">The sequence shown here is derived from an EMBL/GenBank/DDBJ whole genome shotgun (WGS) entry which is preliminary data.</text>
</comment>
<keyword evidence="3" id="KW-0862">Zinc</keyword>
<dbReference type="Proteomes" id="UP000829196">
    <property type="component" value="Unassembled WGS sequence"/>
</dbReference>
<keyword evidence="2 4" id="KW-0863">Zinc-finger</keyword>
<dbReference type="AlphaFoldDB" id="A0A8T3CCM9"/>
<dbReference type="InterPro" id="IPR006564">
    <property type="entry name" value="Znf_PMZ"/>
</dbReference>
<dbReference type="GO" id="GO:0008270">
    <property type="term" value="F:zinc ion binding"/>
    <property type="evidence" value="ECO:0007669"/>
    <property type="project" value="UniProtKB-KW"/>
</dbReference>
<dbReference type="PROSITE" id="PS50966">
    <property type="entry name" value="ZF_SWIM"/>
    <property type="match status" value="1"/>
</dbReference>
<feature type="compositionally biased region" description="Acidic residues" evidence="5">
    <location>
        <begin position="748"/>
        <end position="759"/>
    </location>
</feature>
<evidence type="ECO:0000256" key="3">
    <source>
        <dbReference type="ARBA" id="ARBA00022833"/>
    </source>
</evidence>
<dbReference type="OrthoDB" id="593744at2759"/>
<dbReference type="Pfam" id="PF04434">
    <property type="entry name" value="SWIM"/>
    <property type="match status" value="1"/>
</dbReference>
<sequence>MSGESEFVPRTMATLQRTEREARRCPQPITINRGEFEVVDSSCRPHRVEIPSIENCTCTCKRPQLYHVSCVHVIAVAGYRRWNHNPFVSQYFTLNSYRETYSGLFHVLPPKEVWPNFSEVQGIIPLLAPAFRRRVGRPRTNRFRNTMDEANSASNKRCGHCKQNDIVGRSRDAISKLHPRIVFCLKKSILMADRSRQRRGGRRSRHEERGEESIREISIASIGASHRAHDPDQASPLVPSTHLWTARDEEDTATFKMGSAQVDSMLPLRWLRWTFYRDSYDDLGHGPFLQHVRAYILFMIGCFLLPDTSRSHVSLQWLPLLLNVESFAQMSIGNAVLAHLYRELYHATRPTRTYIAGCVALLQVWSWERLYIGRPTPQIHDFGGRPLACRWAEDQIRELPAGNTMIYRDELDGLRLSQVAMTPYTDEILVALPSQCLEGREIWQARVPLISWKRTEWHLPDRVMRQFGGVQLTDIQPMEPNFRRIDGRGRADLDWTIQYRDYLEIWEERRAYVVPITPPEGTSNRELGTYLRWYRSWASIYLLQPQTDPPETFFPQSPGERLVADYYIRSTAILEPLVGGQGQNASSLQLAVDQVAELSARVQRSVYIDYTTFDTTIEERSQGRVEDARRSTSDAPYRSMRSRRRQNTEREPSRHSMHIPSSSYDMTGAGPSTQHWSTFPMQESAAHEIYYGTPSQHPTTQSFFPVIVPEWMSNVGLPSSPTQQDILLMGGVTSQQYPVAAQRQPELQEQEEDFIEEEQQLQRRRRRAPDRYTPGSRALRRHR</sequence>
<feature type="compositionally biased region" description="Polar residues" evidence="5">
    <location>
        <begin position="659"/>
        <end position="670"/>
    </location>
</feature>
<feature type="region of interest" description="Disordered" evidence="5">
    <location>
        <begin position="741"/>
        <end position="783"/>
    </location>
</feature>
<accession>A0A8T3CCM9</accession>
<dbReference type="InterPro" id="IPR019557">
    <property type="entry name" value="AminoTfrase-like_pln_mobile"/>
</dbReference>
<dbReference type="InterPro" id="IPR007527">
    <property type="entry name" value="Znf_SWIM"/>
</dbReference>
<dbReference type="PANTHER" id="PTHR46033:SF8">
    <property type="entry name" value="PROTEIN MAINTENANCE OF MERISTEMS-LIKE"/>
    <property type="match status" value="1"/>
</dbReference>
<name>A0A8T3CCM9_DENNO</name>
<keyword evidence="1" id="KW-0479">Metal-binding</keyword>